<gene>
    <name evidence="2" type="ORF">NB063_27810</name>
</gene>
<accession>A0ABT0UBS1</accession>
<evidence type="ECO:0000313" key="2">
    <source>
        <dbReference type="EMBL" id="MCM2374443.1"/>
    </source>
</evidence>
<proteinExistence type="predicted"/>
<dbReference type="RefSeq" id="WP_250932334.1">
    <property type="nucleotide sequence ID" value="NZ_JAMQBK010000085.1"/>
</dbReference>
<sequence length="161" mass="18023">MNPQSQTAKSQKLSRRADDVLRPRSGLLGQLGKSRRQREAERQSTDRILEVAREVQQAQSAEAARVCRLNDQYEQEDEHNLRVIEHREAMMALQSGGNKAGFKSAVDIMAAKSHLIGELNAMQGIDDERRDKVVDLIAEIHRAAAQRTLALNQDAVAPEDE</sequence>
<reference evidence="2 3" key="1">
    <citation type="journal article" date="2022" name="Syst. Appl. Microbiol.">
        <title>Rhodopirellula aestuarii sp. nov., a novel member of the genus Rhodopirellula isolated from brackish sediments collected in the Tagus River estuary, Portugal.</title>
        <authorList>
            <person name="Vitorino I.R."/>
            <person name="Klimek D."/>
            <person name="Calusinska M."/>
            <person name="Lobo-da-Cunha A."/>
            <person name="Vasconcelos V."/>
            <person name="Lage O.M."/>
        </authorList>
    </citation>
    <scope>NUCLEOTIDE SEQUENCE [LARGE SCALE GENOMIC DNA]</scope>
    <source>
        <strain evidence="2 3">ICT_H3.1</strain>
    </source>
</reference>
<name>A0ABT0UBS1_9BACT</name>
<feature type="compositionally biased region" description="Polar residues" evidence="1">
    <location>
        <begin position="1"/>
        <end position="11"/>
    </location>
</feature>
<protein>
    <submittedName>
        <fullName evidence="2">Uncharacterized protein</fullName>
    </submittedName>
</protein>
<feature type="region of interest" description="Disordered" evidence="1">
    <location>
        <begin position="1"/>
        <end position="45"/>
    </location>
</feature>
<dbReference type="EMBL" id="JAMQBK010000085">
    <property type="protein sequence ID" value="MCM2374443.1"/>
    <property type="molecule type" value="Genomic_DNA"/>
</dbReference>
<evidence type="ECO:0000256" key="1">
    <source>
        <dbReference type="SAM" id="MobiDB-lite"/>
    </source>
</evidence>
<keyword evidence="3" id="KW-1185">Reference proteome</keyword>
<comment type="caution">
    <text evidence="2">The sequence shown here is derived from an EMBL/GenBank/DDBJ whole genome shotgun (WGS) entry which is preliminary data.</text>
</comment>
<evidence type="ECO:0000313" key="3">
    <source>
        <dbReference type="Proteomes" id="UP001202961"/>
    </source>
</evidence>
<organism evidence="2 3">
    <name type="scientific">Aporhodopirellula aestuarii</name>
    <dbReference type="NCBI Taxonomy" id="2950107"/>
    <lineage>
        <taxon>Bacteria</taxon>
        <taxon>Pseudomonadati</taxon>
        <taxon>Planctomycetota</taxon>
        <taxon>Planctomycetia</taxon>
        <taxon>Pirellulales</taxon>
        <taxon>Pirellulaceae</taxon>
        <taxon>Aporhodopirellula</taxon>
    </lineage>
</organism>
<dbReference type="Proteomes" id="UP001202961">
    <property type="component" value="Unassembled WGS sequence"/>
</dbReference>